<name>A0A6J6W7J8_9ZZZZ</name>
<dbReference type="InterPro" id="IPR058740">
    <property type="entry name" value="MurL_N"/>
</dbReference>
<dbReference type="InterPro" id="IPR043689">
    <property type="entry name" value="MurL"/>
</dbReference>
<dbReference type="GO" id="GO:0042546">
    <property type="term" value="P:cell wall biogenesis"/>
    <property type="evidence" value="ECO:0007669"/>
    <property type="project" value="InterPro"/>
</dbReference>
<dbReference type="Pfam" id="PF26298">
    <property type="entry name" value="MurL_epimerase_C"/>
    <property type="match status" value="1"/>
</dbReference>
<dbReference type="HAMAP" id="MF_02209">
    <property type="entry name" value="MurL"/>
    <property type="match status" value="1"/>
</dbReference>
<evidence type="ECO:0000259" key="2">
    <source>
        <dbReference type="Pfam" id="PF26299"/>
    </source>
</evidence>
<dbReference type="AlphaFoldDB" id="A0A6J6W7J8"/>
<feature type="domain" description="MurL N-terminal" evidence="2">
    <location>
        <begin position="5"/>
        <end position="273"/>
    </location>
</feature>
<sequence length="429" mass="46640">MPNRAKQFRYVGLDVTASTLTGHYQLDDRLFTETVTFEVDGDLREPGPREIATLWYLVAGLSYFKAGAPELVDLGDTPVTPEAVTFLTAAIREGLGEFAFRNQLWLGDVAIFGGVPATPREVEVDHLRALTPFGGGIDSVVSVRSLNPAIAQALFVMSPPSGTFAPLEATAAVMALPIKRTTRQLDPQITAKNPDFFNGHVPVTAMVTLLACIAALAEDRGAVVMSNEHSASAPNAMWDGLAINHQWSKSANAEDLIADAVASYIGPHFKVASLLRDRSELWVADRFATYRDVHHVFRSCNRAFHQEQAERLVTWCATCDKCLFINLVLAPFLSRDELSAIFGPTPPLTNPALEEQLRVLVGLGSDKKPFECVGDPGECAVALETVAAMPAYADCDHLHHLARATANERTLAELLEPQGASRVPATWLR</sequence>
<organism evidence="3">
    <name type="scientific">freshwater metagenome</name>
    <dbReference type="NCBI Taxonomy" id="449393"/>
    <lineage>
        <taxon>unclassified sequences</taxon>
        <taxon>metagenomes</taxon>
        <taxon>ecological metagenomes</taxon>
    </lineage>
</organism>
<dbReference type="InterPro" id="IPR058741">
    <property type="entry name" value="MurL_C"/>
</dbReference>
<feature type="domain" description="MurL C-terminal" evidence="1">
    <location>
        <begin position="296"/>
        <end position="409"/>
    </location>
</feature>
<evidence type="ECO:0000259" key="1">
    <source>
        <dbReference type="Pfam" id="PF26298"/>
    </source>
</evidence>
<reference evidence="3" key="1">
    <citation type="submission" date="2020-05" db="EMBL/GenBank/DDBJ databases">
        <authorList>
            <person name="Chiriac C."/>
            <person name="Salcher M."/>
            <person name="Ghai R."/>
            <person name="Kavagutti S V."/>
        </authorList>
    </citation>
    <scope>NUCLEOTIDE SEQUENCE</scope>
</reference>
<dbReference type="GO" id="GO:0016853">
    <property type="term" value="F:isomerase activity"/>
    <property type="evidence" value="ECO:0007669"/>
    <property type="project" value="InterPro"/>
</dbReference>
<proteinExistence type="inferred from homology"/>
<protein>
    <submittedName>
        <fullName evidence="3">Unannotated protein</fullName>
    </submittedName>
</protein>
<dbReference type="Pfam" id="PF26299">
    <property type="entry name" value="MurL_N"/>
    <property type="match status" value="1"/>
</dbReference>
<dbReference type="EMBL" id="CAFAAB010000033">
    <property type="protein sequence ID" value="CAB4779454.1"/>
    <property type="molecule type" value="Genomic_DNA"/>
</dbReference>
<gene>
    <name evidence="3" type="ORF">UFOPK2958_00430</name>
</gene>
<accession>A0A6J6W7J8</accession>
<evidence type="ECO:0000313" key="3">
    <source>
        <dbReference type="EMBL" id="CAB4779454.1"/>
    </source>
</evidence>